<accession>A0ABP8G4E9</accession>
<dbReference type="EMBL" id="BAABGY010000001">
    <property type="protein sequence ID" value="GAA4317312.1"/>
    <property type="molecule type" value="Genomic_DNA"/>
</dbReference>
<name>A0ABP8G4E9_9BACT</name>
<keyword evidence="4" id="KW-1185">Reference proteome</keyword>
<keyword evidence="2" id="KW-0732">Signal</keyword>
<evidence type="ECO:0000256" key="1">
    <source>
        <dbReference type="SAM" id="Phobius"/>
    </source>
</evidence>
<keyword evidence="1" id="KW-1133">Transmembrane helix</keyword>
<proteinExistence type="predicted"/>
<reference evidence="4" key="1">
    <citation type="journal article" date="2019" name="Int. J. Syst. Evol. Microbiol.">
        <title>The Global Catalogue of Microorganisms (GCM) 10K type strain sequencing project: providing services to taxonomists for standard genome sequencing and annotation.</title>
        <authorList>
            <consortium name="The Broad Institute Genomics Platform"/>
            <consortium name="The Broad Institute Genome Sequencing Center for Infectious Disease"/>
            <person name="Wu L."/>
            <person name="Ma J."/>
        </authorList>
    </citation>
    <scope>NUCLEOTIDE SEQUENCE [LARGE SCALE GENOMIC DNA]</scope>
    <source>
        <strain evidence="4">JCM 17919</strain>
    </source>
</reference>
<comment type="caution">
    <text evidence="3">The sequence shown here is derived from an EMBL/GenBank/DDBJ whole genome shotgun (WGS) entry which is preliminary data.</text>
</comment>
<dbReference type="Proteomes" id="UP001501725">
    <property type="component" value="Unassembled WGS sequence"/>
</dbReference>
<sequence length="396" mass="43284">MTVLYKGLLALALGAGSVATAQPRVQARLEAVPRSGWYRLALTTAFTAHCRPDLSDLRLRDDRGNTVAYLLDSAAAVSGYSYVRCPLLAMRTDSVHSFIELEVPPPGTGTLLVQFANTSARRTAHLSGSHDRRQWYSIAEHLELSPTAVSEAITQQSFTFPFSRYPYLRLQVRNNGMDPMEILEAGYSTGRAAPAPMEPLGALSLRRHDSAGHTRLHLRNGNGNLLERIRITVEGAPYFLRNSTLYAVRGGREVYVTNFLLSPGQTELLFATLNDTTLVLVIENGDNPPLRISGADAFQRSRSLRAWLEGGMQYTLQAGDPEARAPRYDLSAFRDTLPQAVATLAYGAPEPLGQVASPKAADQGIRWIWVAVVAGAAVLLLLTAGLLRDMKKKRDG</sequence>
<keyword evidence="1" id="KW-0472">Membrane</keyword>
<keyword evidence="1" id="KW-0812">Transmembrane</keyword>
<feature type="signal peptide" evidence="2">
    <location>
        <begin position="1"/>
        <end position="21"/>
    </location>
</feature>
<feature type="chain" id="PRO_5047245074" description="DUF3999 family protein" evidence="2">
    <location>
        <begin position="22"/>
        <end position="396"/>
    </location>
</feature>
<evidence type="ECO:0000313" key="4">
    <source>
        <dbReference type="Proteomes" id="UP001501725"/>
    </source>
</evidence>
<organism evidence="3 4">
    <name type="scientific">Flaviaesturariibacter amylovorans</name>
    <dbReference type="NCBI Taxonomy" id="1084520"/>
    <lineage>
        <taxon>Bacteria</taxon>
        <taxon>Pseudomonadati</taxon>
        <taxon>Bacteroidota</taxon>
        <taxon>Chitinophagia</taxon>
        <taxon>Chitinophagales</taxon>
        <taxon>Chitinophagaceae</taxon>
        <taxon>Flaviaestuariibacter</taxon>
    </lineage>
</organism>
<evidence type="ECO:0000313" key="3">
    <source>
        <dbReference type="EMBL" id="GAA4317312.1"/>
    </source>
</evidence>
<evidence type="ECO:0000256" key="2">
    <source>
        <dbReference type="SAM" id="SignalP"/>
    </source>
</evidence>
<feature type="transmembrane region" description="Helical" evidence="1">
    <location>
        <begin position="367"/>
        <end position="387"/>
    </location>
</feature>
<dbReference type="RefSeq" id="WP_345252608.1">
    <property type="nucleotide sequence ID" value="NZ_BAABGY010000001.1"/>
</dbReference>
<evidence type="ECO:0008006" key="5">
    <source>
        <dbReference type="Google" id="ProtNLM"/>
    </source>
</evidence>
<protein>
    <recommendedName>
        <fullName evidence="5">DUF3999 family protein</fullName>
    </recommendedName>
</protein>
<gene>
    <name evidence="3" type="ORF">GCM10023184_00910</name>
</gene>